<keyword evidence="1" id="KW-1185">Reference proteome</keyword>
<organism evidence="1 2">
    <name type="scientific">Macrostomum lignano</name>
    <dbReference type="NCBI Taxonomy" id="282301"/>
    <lineage>
        <taxon>Eukaryota</taxon>
        <taxon>Metazoa</taxon>
        <taxon>Spiralia</taxon>
        <taxon>Lophotrochozoa</taxon>
        <taxon>Platyhelminthes</taxon>
        <taxon>Rhabditophora</taxon>
        <taxon>Macrostomorpha</taxon>
        <taxon>Macrostomida</taxon>
        <taxon>Macrostomidae</taxon>
        <taxon>Macrostomum</taxon>
    </lineage>
</organism>
<dbReference type="Proteomes" id="UP000095280">
    <property type="component" value="Unplaced"/>
</dbReference>
<evidence type="ECO:0000313" key="1">
    <source>
        <dbReference type="Proteomes" id="UP000095280"/>
    </source>
</evidence>
<protein>
    <submittedName>
        <fullName evidence="2">Uncharacterized protein</fullName>
    </submittedName>
</protein>
<reference evidence="2" key="1">
    <citation type="submission" date="2016-11" db="UniProtKB">
        <authorList>
            <consortium name="WormBaseParasite"/>
        </authorList>
    </citation>
    <scope>IDENTIFICATION</scope>
</reference>
<sequence>MTGRQAFKAEAAMRRCPVRCLPTMTERTAMASSQLPDLALAPVASARPRCPKSPRTVRPAMIPTLCRT</sequence>
<name>A0A1I8FQG9_9PLAT</name>
<dbReference type="WBParaSite" id="maker-unitig_44341-snap-gene-0.3-mRNA-1">
    <property type="protein sequence ID" value="maker-unitig_44341-snap-gene-0.3-mRNA-1"/>
    <property type="gene ID" value="maker-unitig_44341-snap-gene-0.3"/>
</dbReference>
<evidence type="ECO:0000313" key="2">
    <source>
        <dbReference type="WBParaSite" id="maker-unitig_44341-snap-gene-0.3-mRNA-1"/>
    </source>
</evidence>
<proteinExistence type="predicted"/>
<accession>A0A1I8FQG9</accession>
<dbReference type="AlphaFoldDB" id="A0A1I8FQG9"/>